<dbReference type="SUPFAM" id="SSF102114">
    <property type="entry name" value="Radical SAM enzymes"/>
    <property type="match status" value="1"/>
</dbReference>
<accession>A0A7W8UDZ9</accession>
<keyword evidence="2" id="KW-1185">Reference proteome</keyword>
<dbReference type="Proteomes" id="UP000585507">
    <property type="component" value="Unassembled WGS sequence"/>
</dbReference>
<keyword evidence="1" id="KW-0560">Oxidoreductase</keyword>
<dbReference type="EC" id="1.3.98.3" evidence="1"/>
<dbReference type="GO" id="GO:0051989">
    <property type="term" value="F:coproporphyrinogen dehydrogenase activity"/>
    <property type="evidence" value="ECO:0007669"/>
    <property type="project" value="UniProtKB-EC"/>
</dbReference>
<evidence type="ECO:0000313" key="2">
    <source>
        <dbReference type="Proteomes" id="UP000585507"/>
    </source>
</evidence>
<sequence length="80" mass="8918">MTVSPPDIAHENVPRYTSYPTAPYFHSGVGLSQFDSWLRGIKLGQTVSPGIHIPYCHQLGWFCGCTTKHTPGAMMLWRPS</sequence>
<dbReference type="AlphaFoldDB" id="A0A7W8UDZ9"/>
<protein>
    <submittedName>
        <fullName evidence="1">Oxygen-independent coproporphyrinogen-3 oxidase</fullName>
        <ecNumber evidence="1">1.3.98.3</ecNumber>
    </submittedName>
</protein>
<evidence type="ECO:0000313" key="1">
    <source>
        <dbReference type="EMBL" id="MBB5537024.1"/>
    </source>
</evidence>
<dbReference type="EMBL" id="JACHBK010000008">
    <property type="protein sequence ID" value="MBB5537024.1"/>
    <property type="molecule type" value="Genomic_DNA"/>
</dbReference>
<gene>
    <name evidence="1" type="ORF">GGD55_003739</name>
</gene>
<proteinExistence type="predicted"/>
<reference evidence="1 2" key="1">
    <citation type="submission" date="2020-08" db="EMBL/GenBank/DDBJ databases">
        <title>Genomic Encyclopedia of Type Strains, Phase IV (KMG-V): Genome sequencing to study the core and pangenomes of soil and plant-associated prokaryotes.</title>
        <authorList>
            <person name="Whitman W."/>
        </authorList>
    </citation>
    <scope>NUCLEOTIDE SEQUENCE [LARGE SCALE GENOMIC DNA]</scope>
    <source>
        <strain evidence="1 2">SEMIA 4084</strain>
    </source>
</reference>
<name>A0A7W8UDZ9_9HYPH</name>
<dbReference type="InterPro" id="IPR058240">
    <property type="entry name" value="rSAM_sf"/>
</dbReference>
<organism evidence="1 2">
    <name type="scientific">Rhizobium giardinii</name>
    <dbReference type="NCBI Taxonomy" id="56731"/>
    <lineage>
        <taxon>Bacteria</taxon>
        <taxon>Pseudomonadati</taxon>
        <taxon>Pseudomonadota</taxon>
        <taxon>Alphaproteobacteria</taxon>
        <taxon>Hyphomicrobiales</taxon>
        <taxon>Rhizobiaceae</taxon>
        <taxon>Rhizobium/Agrobacterium group</taxon>
        <taxon>Rhizobium</taxon>
    </lineage>
</organism>
<comment type="caution">
    <text evidence="1">The sequence shown here is derived from an EMBL/GenBank/DDBJ whole genome shotgun (WGS) entry which is preliminary data.</text>
</comment>